<feature type="domain" description="Thioredoxin" evidence="1">
    <location>
        <begin position="1"/>
        <end position="141"/>
    </location>
</feature>
<dbReference type="GO" id="GO:0016491">
    <property type="term" value="F:oxidoreductase activity"/>
    <property type="evidence" value="ECO:0007669"/>
    <property type="project" value="InterPro"/>
</dbReference>
<dbReference type="SUPFAM" id="SSF52833">
    <property type="entry name" value="Thioredoxin-like"/>
    <property type="match status" value="1"/>
</dbReference>
<dbReference type="PANTHER" id="PTHR42852">
    <property type="entry name" value="THIOL:DISULFIDE INTERCHANGE PROTEIN DSBE"/>
    <property type="match status" value="1"/>
</dbReference>
<reference evidence="2" key="1">
    <citation type="submission" date="2018-05" db="EMBL/GenBank/DDBJ databases">
        <authorList>
            <person name="Lanie J.A."/>
            <person name="Ng W.-L."/>
            <person name="Kazmierczak K.M."/>
            <person name="Andrzejewski T.M."/>
            <person name="Davidsen T.M."/>
            <person name="Wayne K.J."/>
            <person name="Tettelin H."/>
            <person name="Glass J.I."/>
            <person name="Rusch D."/>
            <person name="Podicherti R."/>
            <person name="Tsui H.-C.T."/>
            <person name="Winkler M.E."/>
        </authorList>
    </citation>
    <scope>NUCLEOTIDE SEQUENCE</scope>
</reference>
<dbReference type="PANTHER" id="PTHR42852:SF13">
    <property type="entry name" value="PROTEIN DIPZ"/>
    <property type="match status" value="1"/>
</dbReference>
<name>A0A381VWX4_9ZZZZ</name>
<proteinExistence type="predicted"/>
<gene>
    <name evidence="2" type="ORF">METZ01_LOCUS97598</name>
</gene>
<dbReference type="InterPro" id="IPR013766">
    <property type="entry name" value="Thioredoxin_domain"/>
</dbReference>
<dbReference type="InterPro" id="IPR013740">
    <property type="entry name" value="Redoxin"/>
</dbReference>
<dbReference type="PROSITE" id="PS51352">
    <property type="entry name" value="THIOREDOXIN_2"/>
    <property type="match status" value="1"/>
</dbReference>
<organism evidence="2">
    <name type="scientific">marine metagenome</name>
    <dbReference type="NCBI Taxonomy" id="408172"/>
    <lineage>
        <taxon>unclassified sequences</taxon>
        <taxon>metagenomes</taxon>
        <taxon>ecological metagenomes</taxon>
    </lineage>
</organism>
<evidence type="ECO:0000313" key="2">
    <source>
        <dbReference type="EMBL" id="SVA44744.1"/>
    </source>
</evidence>
<evidence type="ECO:0000259" key="1">
    <source>
        <dbReference type="PROSITE" id="PS51352"/>
    </source>
</evidence>
<dbReference type="AlphaFoldDB" id="A0A381VWX4"/>
<sequence length="145" mass="16979">MDLEVVSGSEFFNNMSKIHTSKIILVNIWSTWCEPCIEEFPYIVGLEKKYDANDLDVIFFSVDWDEQSKEARSFLKDQQVMGKHYRKREGDDQLFINAFSTEWTGAIPFTVLYDRNGELLTQWEGKRSESYFYAKIDSLLTLFGS</sequence>
<dbReference type="Gene3D" id="3.40.30.10">
    <property type="entry name" value="Glutaredoxin"/>
    <property type="match status" value="1"/>
</dbReference>
<dbReference type="Pfam" id="PF08534">
    <property type="entry name" value="Redoxin"/>
    <property type="match status" value="1"/>
</dbReference>
<accession>A0A381VWX4</accession>
<protein>
    <recommendedName>
        <fullName evidence="1">Thioredoxin domain-containing protein</fullName>
    </recommendedName>
</protein>
<dbReference type="InterPro" id="IPR050553">
    <property type="entry name" value="Thioredoxin_ResA/DsbE_sf"/>
</dbReference>
<dbReference type="InterPro" id="IPR036249">
    <property type="entry name" value="Thioredoxin-like_sf"/>
</dbReference>
<dbReference type="CDD" id="cd02966">
    <property type="entry name" value="TlpA_like_family"/>
    <property type="match status" value="1"/>
</dbReference>
<dbReference type="EMBL" id="UINC01010023">
    <property type="protein sequence ID" value="SVA44744.1"/>
    <property type="molecule type" value="Genomic_DNA"/>
</dbReference>